<evidence type="ECO:0000313" key="4">
    <source>
        <dbReference type="Proteomes" id="UP000321393"/>
    </source>
</evidence>
<organism evidence="2 4">
    <name type="scientific">Cucumis melo var. makuwa</name>
    <name type="common">Oriental melon</name>
    <dbReference type="NCBI Taxonomy" id="1194695"/>
    <lineage>
        <taxon>Eukaryota</taxon>
        <taxon>Viridiplantae</taxon>
        <taxon>Streptophyta</taxon>
        <taxon>Embryophyta</taxon>
        <taxon>Tracheophyta</taxon>
        <taxon>Spermatophyta</taxon>
        <taxon>Magnoliopsida</taxon>
        <taxon>eudicotyledons</taxon>
        <taxon>Gunneridae</taxon>
        <taxon>Pentapetalae</taxon>
        <taxon>rosids</taxon>
        <taxon>fabids</taxon>
        <taxon>Cucurbitales</taxon>
        <taxon>Cucurbitaceae</taxon>
        <taxon>Benincaseae</taxon>
        <taxon>Cucumis</taxon>
    </lineage>
</organism>
<feature type="region of interest" description="Disordered" evidence="1">
    <location>
        <begin position="271"/>
        <end position="294"/>
    </location>
</feature>
<feature type="region of interest" description="Disordered" evidence="1">
    <location>
        <begin position="139"/>
        <end position="161"/>
    </location>
</feature>
<feature type="compositionally biased region" description="Acidic residues" evidence="1">
    <location>
        <begin position="281"/>
        <end position="290"/>
    </location>
</feature>
<evidence type="ECO:0000313" key="5">
    <source>
        <dbReference type="Proteomes" id="UP000321947"/>
    </source>
</evidence>
<dbReference type="AlphaFoldDB" id="A0A5A7UV76"/>
<proteinExistence type="predicted"/>
<name>A0A5A7UV76_CUCMM</name>
<dbReference type="Proteomes" id="UP000321393">
    <property type="component" value="Unassembled WGS sequence"/>
</dbReference>
<dbReference type="EMBL" id="SSTE01007195">
    <property type="protein sequence ID" value="KAA0057401.1"/>
    <property type="molecule type" value="Genomic_DNA"/>
</dbReference>
<gene>
    <name evidence="3" type="ORF">E5676_scaffold216G00800</name>
    <name evidence="2" type="ORF">E6C27_scaffold280G002750</name>
</gene>
<evidence type="ECO:0000313" key="3">
    <source>
        <dbReference type="EMBL" id="TYK30100.1"/>
    </source>
</evidence>
<protein>
    <submittedName>
        <fullName evidence="2">Uncharacterized protein</fullName>
    </submittedName>
</protein>
<evidence type="ECO:0000256" key="1">
    <source>
        <dbReference type="SAM" id="MobiDB-lite"/>
    </source>
</evidence>
<comment type="caution">
    <text evidence="2">The sequence shown here is derived from an EMBL/GenBank/DDBJ whole genome shotgun (WGS) entry which is preliminary data.</text>
</comment>
<feature type="compositionally biased region" description="Low complexity" evidence="1">
    <location>
        <begin position="144"/>
        <end position="154"/>
    </location>
</feature>
<sequence length="326" mass="36748">MGCSVLPTKKQSTASTFNQIRCSSPVKKPDEVALIKLSNGKLEELVELPGKLQALGKFHLKLEKWDKMKHSRQMWCVVMGDGYLYIRVSQVMKDEEGETPEVDPERGFIKDAGELSNFNRNLFVFIPRKSQGKFPALCSPEKPPVQSQSVASSSEFNPQSNKLPIGASLRHGLKKDKKLKSSKVPKRNYPLFKPFRKQFSRKRTSFNNSWTKITNPDLLEEGCVKLQVPGIVQNKSVISSSSLNHINHSSGSSQAHHVSLVRGTRIPLDSEEESVVSVSSEDLERDEDDEIKTSEEFHEDMNKALGLLFQPEKEIIPSKRTFLLLL</sequence>
<evidence type="ECO:0000313" key="2">
    <source>
        <dbReference type="EMBL" id="KAA0057401.1"/>
    </source>
</evidence>
<accession>A0A5A7UV76</accession>
<dbReference type="EMBL" id="SSTD01000775">
    <property type="protein sequence ID" value="TYK30100.1"/>
    <property type="molecule type" value="Genomic_DNA"/>
</dbReference>
<reference evidence="4 5" key="1">
    <citation type="submission" date="2019-08" db="EMBL/GenBank/DDBJ databases">
        <title>Draft genome sequences of two oriental melons (Cucumis melo L. var makuwa).</title>
        <authorList>
            <person name="Kwon S.-Y."/>
        </authorList>
    </citation>
    <scope>NUCLEOTIDE SEQUENCE [LARGE SCALE GENOMIC DNA]</scope>
    <source>
        <strain evidence="5">cv. Chang Bougi</strain>
        <strain evidence="4">cv. SW 3</strain>
        <tissue evidence="2">Leaf</tissue>
    </source>
</reference>
<dbReference type="Proteomes" id="UP000321947">
    <property type="component" value="Unassembled WGS sequence"/>
</dbReference>